<keyword evidence="3 4" id="KW-0974">Archaeal flagellum</keyword>
<dbReference type="InterPro" id="IPR002774">
    <property type="entry name" value="Flagellin_arc-type"/>
</dbReference>
<dbReference type="AlphaFoldDB" id="A0A2H1FDK4"/>
<dbReference type="PANTHER" id="PTHR35903:SF1">
    <property type="entry name" value="FLAGELLIN B1"/>
    <property type="match status" value="1"/>
</dbReference>
<keyword evidence="6" id="KW-0969">Cilium</keyword>
<evidence type="ECO:0000313" key="6">
    <source>
        <dbReference type="EMBL" id="SMH70844.1"/>
    </source>
</evidence>
<keyword evidence="5" id="KW-0472">Membrane</keyword>
<evidence type="ECO:0000256" key="4">
    <source>
        <dbReference type="RuleBase" id="RU361282"/>
    </source>
</evidence>
<dbReference type="GO" id="GO:0097589">
    <property type="term" value="C:archaeal-type flagellum"/>
    <property type="evidence" value="ECO:0007669"/>
    <property type="project" value="UniProtKB-SubCell"/>
</dbReference>
<gene>
    <name evidence="6" type="ORF">NCS_10651</name>
</gene>
<evidence type="ECO:0000256" key="5">
    <source>
        <dbReference type="SAM" id="Phobius"/>
    </source>
</evidence>
<dbReference type="NCBIfam" id="TIGR02537">
    <property type="entry name" value="arch_flag_Nterm"/>
    <property type="match status" value="1"/>
</dbReference>
<keyword evidence="5" id="KW-0812">Transmembrane</keyword>
<proteinExistence type="inferred from homology"/>
<comment type="similarity">
    <text evidence="2 4">Belongs to the archaeal flagellin family.</text>
</comment>
<evidence type="ECO:0000256" key="2">
    <source>
        <dbReference type="ARBA" id="ARBA00010256"/>
    </source>
</evidence>
<keyword evidence="7" id="KW-1185">Reference proteome</keyword>
<evidence type="ECO:0000256" key="3">
    <source>
        <dbReference type="ARBA" id="ARBA00022440"/>
    </source>
</evidence>
<accession>A0A2H1FDK4</accession>
<keyword evidence="6" id="KW-0966">Cell projection</keyword>
<reference evidence="7" key="1">
    <citation type="submission" date="2017-03" db="EMBL/GenBank/DDBJ databases">
        <authorList>
            <person name="Herbold C."/>
        </authorList>
    </citation>
    <scope>NUCLEOTIDE SEQUENCE [LARGE SCALE GENOMIC DNA]</scope>
</reference>
<keyword evidence="5" id="KW-1133">Transmembrane helix</keyword>
<evidence type="ECO:0000256" key="1">
    <source>
        <dbReference type="ARBA" id="ARBA00004618"/>
    </source>
</evidence>
<organism evidence="6 7">
    <name type="scientific">Candidatus Nitrosotalea okcheonensis</name>
    <dbReference type="NCBI Taxonomy" id="1903276"/>
    <lineage>
        <taxon>Archaea</taxon>
        <taxon>Nitrososphaerota</taxon>
        <taxon>Nitrososphaeria</taxon>
        <taxon>Nitrosotaleales</taxon>
        <taxon>Nitrosotaleaceae</taxon>
        <taxon>Nitrosotalea</taxon>
    </lineage>
</organism>
<keyword evidence="6" id="KW-0282">Flagellum</keyword>
<dbReference type="InterPro" id="IPR013373">
    <property type="entry name" value="Flagellin/pilin_N_arc"/>
</dbReference>
<dbReference type="GO" id="GO:0097588">
    <property type="term" value="P:archaeal or bacterial-type flagellum-dependent cell motility"/>
    <property type="evidence" value="ECO:0007669"/>
    <property type="project" value="InterPro"/>
</dbReference>
<comment type="subcellular location">
    <subcellularLocation>
        <location evidence="1 4">Archaeal flagellum</location>
    </subcellularLocation>
</comment>
<dbReference type="PANTHER" id="PTHR35903">
    <property type="entry name" value="FLAGELLIN B1"/>
    <property type="match status" value="1"/>
</dbReference>
<dbReference type="GO" id="GO:0005198">
    <property type="term" value="F:structural molecule activity"/>
    <property type="evidence" value="ECO:0007669"/>
    <property type="project" value="InterPro"/>
</dbReference>
<dbReference type="Pfam" id="PF01917">
    <property type="entry name" value="Flagellin_arch-type"/>
    <property type="match status" value="1"/>
</dbReference>
<sequence>MYQSIVCSNHTDLLIIPPSTIPKTMNSAVRSRKTRRGVIGIESAIVMIAFVIVAAALAFVVLNMGFSTTQKAKTAISSSVTEASSALEIAGKVTGFGDIAHSQLNATVVPLKVAGGGDAVSLDPTLTDIKYYSNSVRYDNIFGVGCALGSSGNIINASGAVAIAKIGNACINHDPLTNLGDNQYPNSTKAMIYWDVNKNNNNILDQGEHANLIIVYKNGDQPKQLDNIKAEVIVPTGSALTVERQVPAITTTTVDLG</sequence>
<comment type="function">
    <text evidence="4">Flagellin is the subunit protein which polymerizes to form the filaments of archaeal flagella.</text>
</comment>
<name>A0A2H1FDK4_9ARCH</name>
<dbReference type="Proteomes" id="UP000230607">
    <property type="component" value="Chromosome 1"/>
</dbReference>
<feature type="transmembrane region" description="Helical" evidence="5">
    <location>
        <begin position="39"/>
        <end position="62"/>
    </location>
</feature>
<dbReference type="EMBL" id="LT841358">
    <property type="protein sequence ID" value="SMH70844.1"/>
    <property type="molecule type" value="Genomic_DNA"/>
</dbReference>
<evidence type="ECO:0000313" key="7">
    <source>
        <dbReference type="Proteomes" id="UP000230607"/>
    </source>
</evidence>
<protein>
    <recommendedName>
        <fullName evidence="4">Flagellin</fullName>
    </recommendedName>
</protein>